<dbReference type="GO" id="GO:0006865">
    <property type="term" value="P:amino acid transport"/>
    <property type="evidence" value="ECO:0007669"/>
    <property type="project" value="UniProtKB-KW"/>
</dbReference>
<evidence type="ECO:0000256" key="2">
    <source>
        <dbReference type="ARBA" id="ARBA00005974"/>
    </source>
</evidence>
<dbReference type="Pfam" id="PF03820">
    <property type="entry name" value="SFXNs"/>
    <property type="match status" value="1"/>
</dbReference>
<comment type="caution">
    <text evidence="9">Lacks conserved residue(s) required for the propagation of feature annotation.</text>
</comment>
<dbReference type="FunCoup" id="A0A2P6NGF3">
    <property type="interactions" value="55"/>
</dbReference>
<dbReference type="PANTHER" id="PTHR11153">
    <property type="entry name" value="SIDEROFLEXIN"/>
    <property type="match status" value="1"/>
</dbReference>
<dbReference type="InParanoid" id="A0A2P6NGF3"/>
<evidence type="ECO:0000256" key="3">
    <source>
        <dbReference type="ARBA" id="ARBA00022448"/>
    </source>
</evidence>
<evidence type="ECO:0000256" key="4">
    <source>
        <dbReference type="ARBA" id="ARBA00022692"/>
    </source>
</evidence>
<reference evidence="10 11" key="1">
    <citation type="journal article" date="2018" name="Genome Biol. Evol.">
        <title>Multiple Roots of Fruiting Body Formation in Amoebozoa.</title>
        <authorList>
            <person name="Hillmann F."/>
            <person name="Forbes G."/>
            <person name="Novohradska S."/>
            <person name="Ferling I."/>
            <person name="Riege K."/>
            <person name="Groth M."/>
            <person name="Westermann M."/>
            <person name="Marz M."/>
            <person name="Spaller T."/>
            <person name="Winckler T."/>
            <person name="Schaap P."/>
            <person name="Glockner G."/>
        </authorList>
    </citation>
    <scope>NUCLEOTIDE SEQUENCE [LARGE SCALE GENOMIC DNA]</scope>
    <source>
        <strain evidence="10 11">Jena</strain>
    </source>
</reference>
<evidence type="ECO:0000256" key="8">
    <source>
        <dbReference type="ARBA" id="ARBA00023136"/>
    </source>
</evidence>
<dbReference type="InterPro" id="IPR004686">
    <property type="entry name" value="Mtc"/>
</dbReference>
<keyword evidence="4 9" id="KW-0812">Transmembrane</keyword>
<dbReference type="AlphaFoldDB" id="A0A2P6NGF3"/>
<keyword evidence="6 9" id="KW-1133">Transmembrane helix</keyword>
<keyword evidence="7 9" id="KW-0496">Mitochondrion</keyword>
<keyword evidence="8 9" id="KW-0472">Membrane</keyword>
<feature type="transmembrane region" description="Helical" evidence="9">
    <location>
        <begin position="296"/>
        <end position="318"/>
    </location>
</feature>
<organism evidence="10 11">
    <name type="scientific">Planoprotostelium fungivorum</name>
    <dbReference type="NCBI Taxonomy" id="1890364"/>
    <lineage>
        <taxon>Eukaryota</taxon>
        <taxon>Amoebozoa</taxon>
        <taxon>Evosea</taxon>
        <taxon>Variosea</taxon>
        <taxon>Cavosteliida</taxon>
        <taxon>Cavosteliaceae</taxon>
        <taxon>Planoprotostelium</taxon>
    </lineage>
</organism>
<evidence type="ECO:0000256" key="1">
    <source>
        <dbReference type="ARBA" id="ARBA00004225"/>
    </source>
</evidence>
<proteinExistence type="inferred from homology"/>
<accession>A0A2P6NGF3</accession>
<comment type="caution">
    <text evidence="10">The sequence shown here is derived from an EMBL/GenBank/DDBJ whole genome shotgun (WGS) entry which is preliminary data.</text>
</comment>
<evidence type="ECO:0000256" key="9">
    <source>
        <dbReference type="RuleBase" id="RU362000"/>
    </source>
</evidence>
<gene>
    <name evidence="10" type="ORF">PROFUN_09889</name>
</gene>
<sequence>MAASTSDLTSLGSLITEDVTSIRHSEQTRLVQVNLDKPRYDQTHFFGRLRHFMQVTDVRNLFVTDARLKEAQTLIQYHVQQGSPSVTPEHAERLWKARKVVAANIHPDTGDKIPAPFRISAFVPMNVFICLGMLAPNPGVGSVIFWQWVNQSYNIGVNHSNRNASNEMSNSTVAKTYAAAVAISCGVALGLRQIVKNANSFSPAVRTSVQRFVPYSAVAIAGCANVFMMRGNEMREGISVRDEEGREVGRSPKAGQMACTQVALSRCISSLPCLTLPPLMMSAIQRTRWYTPRMNLPLNLACITAMLFTGLPVAVAMFPQEVSTPVEKLEEEFRGLQDSEGRPIKRVFYNRGL</sequence>
<keyword evidence="11" id="KW-1185">Reference proteome</keyword>
<evidence type="ECO:0000256" key="6">
    <source>
        <dbReference type="ARBA" id="ARBA00022989"/>
    </source>
</evidence>
<comment type="similarity">
    <text evidence="2 9">Belongs to the sideroflexin family.</text>
</comment>
<dbReference type="PANTHER" id="PTHR11153:SF6">
    <property type="entry name" value="SIDEROFLEXIN-5"/>
    <property type="match status" value="1"/>
</dbReference>
<evidence type="ECO:0000256" key="7">
    <source>
        <dbReference type="ARBA" id="ARBA00023128"/>
    </source>
</evidence>
<dbReference type="GO" id="GO:0005743">
    <property type="term" value="C:mitochondrial inner membrane"/>
    <property type="evidence" value="ECO:0007669"/>
    <property type="project" value="TreeGrafter"/>
</dbReference>
<dbReference type="STRING" id="1890364.A0A2P6NGF3"/>
<dbReference type="Proteomes" id="UP000241769">
    <property type="component" value="Unassembled WGS sequence"/>
</dbReference>
<dbReference type="NCBIfam" id="TIGR00798">
    <property type="entry name" value="mtc"/>
    <property type="match status" value="1"/>
</dbReference>
<comment type="subcellular location">
    <subcellularLocation>
        <location evidence="1 9">Mitochondrion membrane</location>
        <topology evidence="1 9">Multi-pass membrane protein</topology>
    </subcellularLocation>
</comment>
<keyword evidence="5" id="KW-0029">Amino-acid transport</keyword>
<evidence type="ECO:0000256" key="5">
    <source>
        <dbReference type="ARBA" id="ARBA00022970"/>
    </source>
</evidence>
<evidence type="ECO:0000313" key="11">
    <source>
        <dbReference type="Proteomes" id="UP000241769"/>
    </source>
</evidence>
<name>A0A2P6NGF3_9EUKA</name>
<dbReference type="EMBL" id="MDYQ01000091">
    <property type="protein sequence ID" value="PRP83034.1"/>
    <property type="molecule type" value="Genomic_DNA"/>
</dbReference>
<evidence type="ECO:0000313" key="10">
    <source>
        <dbReference type="EMBL" id="PRP83034.1"/>
    </source>
</evidence>
<dbReference type="GO" id="GO:1990542">
    <property type="term" value="P:mitochondrial transmembrane transport"/>
    <property type="evidence" value="ECO:0007669"/>
    <property type="project" value="TreeGrafter"/>
</dbReference>
<dbReference type="OrthoDB" id="6608471at2759"/>
<dbReference type="GO" id="GO:0015075">
    <property type="term" value="F:monoatomic ion transmembrane transporter activity"/>
    <property type="evidence" value="ECO:0007669"/>
    <property type="project" value="InterPro"/>
</dbReference>
<keyword evidence="3" id="KW-0813">Transport</keyword>
<protein>
    <recommendedName>
        <fullName evidence="9">Sidoreflexin</fullName>
    </recommendedName>
</protein>